<proteinExistence type="predicted"/>
<sequence>MIFSQVAKRSPKTPSYSSATAPDSRQPKHGDKILGHFEENTSREQPQSATNDSALQTAVNATEPRRAYARSTDTMTAEVELQDRPISPGTLPSSLTMALVFLLTLSIIQIRIAGGATQSAAGEQVYNDAKRATSPAGSASEGPPGEVALHLCQGY</sequence>
<feature type="compositionally biased region" description="Polar residues" evidence="1">
    <location>
        <begin position="43"/>
        <end position="60"/>
    </location>
</feature>
<feature type="region of interest" description="Disordered" evidence="1">
    <location>
        <begin position="1"/>
        <end position="73"/>
    </location>
</feature>
<organism evidence="2 3">
    <name type="scientific">Beauveria asiatica</name>
    <dbReference type="NCBI Taxonomy" id="1069075"/>
    <lineage>
        <taxon>Eukaryota</taxon>
        <taxon>Fungi</taxon>
        <taxon>Dikarya</taxon>
        <taxon>Ascomycota</taxon>
        <taxon>Pezizomycotina</taxon>
        <taxon>Sordariomycetes</taxon>
        <taxon>Hypocreomycetidae</taxon>
        <taxon>Hypocreales</taxon>
        <taxon>Cordycipitaceae</taxon>
        <taxon>Beauveria</taxon>
    </lineage>
</organism>
<dbReference type="EMBL" id="JAAHCF010000205">
    <property type="protein sequence ID" value="KAK8146528.1"/>
    <property type="molecule type" value="Genomic_DNA"/>
</dbReference>
<evidence type="ECO:0000313" key="2">
    <source>
        <dbReference type="EMBL" id="KAK8146528.1"/>
    </source>
</evidence>
<name>A0AAW0RW24_9HYPO</name>
<keyword evidence="3" id="KW-1185">Reference proteome</keyword>
<protein>
    <submittedName>
        <fullName evidence="2">Uncharacterized protein</fullName>
    </submittedName>
</protein>
<accession>A0AAW0RW24</accession>
<evidence type="ECO:0000313" key="3">
    <source>
        <dbReference type="Proteomes" id="UP001397290"/>
    </source>
</evidence>
<feature type="compositionally biased region" description="Basic and acidic residues" evidence="1">
    <location>
        <begin position="25"/>
        <end position="42"/>
    </location>
</feature>
<gene>
    <name evidence="2" type="ORF">G3M48_002990</name>
</gene>
<evidence type="ECO:0000256" key="1">
    <source>
        <dbReference type="SAM" id="MobiDB-lite"/>
    </source>
</evidence>
<dbReference type="AlphaFoldDB" id="A0AAW0RW24"/>
<reference evidence="2 3" key="1">
    <citation type="submission" date="2020-02" db="EMBL/GenBank/DDBJ databases">
        <title>Comparative genomics of the hypocrealean fungal genus Beauvera.</title>
        <authorList>
            <person name="Showalter D.N."/>
            <person name="Bushley K.E."/>
            <person name="Rehner S.A."/>
        </authorList>
    </citation>
    <scope>NUCLEOTIDE SEQUENCE [LARGE SCALE GENOMIC DNA]</scope>
    <source>
        <strain evidence="2 3">ARSEF4384</strain>
    </source>
</reference>
<comment type="caution">
    <text evidence="2">The sequence shown here is derived from an EMBL/GenBank/DDBJ whole genome shotgun (WGS) entry which is preliminary data.</text>
</comment>
<feature type="compositionally biased region" description="Polar residues" evidence="1">
    <location>
        <begin position="12"/>
        <end position="23"/>
    </location>
</feature>
<dbReference type="Proteomes" id="UP001397290">
    <property type="component" value="Unassembled WGS sequence"/>
</dbReference>